<dbReference type="EMBL" id="FMYK01000002">
    <property type="protein sequence ID" value="SDB91251.1"/>
    <property type="molecule type" value="Genomic_DNA"/>
</dbReference>
<dbReference type="InterPro" id="IPR029069">
    <property type="entry name" value="HotDog_dom_sf"/>
</dbReference>
<dbReference type="OrthoDB" id="9799036at2"/>
<evidence type="ECO:0000313" key="4">
    <source>
        <dbReference type="Proteomes" id="UP000242317"/>
    </source>
</evidence>
<protein>
    <submittedName>
        <fullName evidence="3">Acyl-CoA thioester hydrolase</fullName>
    </submittedName>
</protein>
<evidence type="ECO:0000256" key="2">
    <source>
        <dbReference type="ARBA" id="ARBA00022801"/>
    </source>
</evidence>
<dbReference type="AlphaFoldDB" id="A0A1G6HAK5"/>
<keyword evidence="4" id="KW-1185">Reference proteome</keyword>
<dbReference type="PANTHER" id="PTHR31793">
    <property type="entry name" value="4-HYDROXYBENZOYL-COA THIOESTERASE FAMILY MEMBER"/>
    <property type="match status" value="1"/>
</dbReference>
<dbReference type="Proteomes" id="UP000242317">
    <property type="component" value="Unassembled WGS sequence"/>
</dbReference>
<accession>A0A1G6HAK5</accession>
<dbReference type="Gene3D" id="3.10.129.10">
    <property type="entry name" value="Hotdog Thioesterase"/>
    <property type="match status" value="1"/>
</dbReference>
<dbReference type="GO" id="GO:0047617">
    <property type="term" value="F:fatty acyl-CoA hydrolase activity"/>
    <property type="evidence" value="ECO:0007669"/>
    <property type="project" value="TreeGrafter"/>
</dbReference>
<evidence type="ECO:0000313" key="3">
    <source>
        <dbReference type="EMBL" id="SDB91251.1"/>
    </source>
</evidence>
<comment type="similarity">
    <text evidence="1">Belongs to the 4-hydroxybenzoyl-CoA thioesterase family.</text>
</comment>
<dbReference type="RefSeq" id="WP_092617345.1">
    <property type="nucleotide sequence ID" value="NZ_FMYK01000002.1"/>
</dbReference>
<dbReference type="CDD" id="cd00586">
    <property type="entry name" value="4HBT"/>
    <property type="match status" value="1"/>
</dbReference>
<organism evidence="3 4">
    <name type="scientific">Acinetobacter marinus</name>
    <dbReference type="NCBI Taxonomy" id="281375"/>
    <lineage>
        <taxon>Bacteria</taxon>
        <taxon>Pseudomonadati</taxon>
        <taxon>Pseudomonadota</taxon>
        <taxon>Gammaproteobacteria</taxon>
        <taxon>Moraxellales</taxon>
        <taxon>Moraxellaceae</taxon>
        <taxon>Acinetobacter</taxon>
    </lineage>
</organism>
<sequence length="157" mass="18078">MSEQKHSEQVAQDLDLSQIQDYPLHFAQTVAWGDMDAFGHVNNVMYYRYFESARINYFEQFKLFAHDLITVIAKSDCRYLSPVFYPDQLIVATRVEQFGNTSMTMRYTLFSQSQNKVVADGEAVIVCLDAKTQVKKVIPDAFKQQVIAFETQAGHIF</sequence>
<dbReference type="SUPFAM" id="SSF54637">
    <property type="entry name" value="Thioesterase/thiol ester dehydrase-isomerase"/>
    <property type="match status" value="1"/>
</dbReference>
<reference evidence="4" key="1">
    <citation type="submission" date="2016-09" db="EMBL/GenBank/DDBJ databases">
        <authorList>
            <person name="Varghese N."/>
            <person name="Submissions S."/>
        </authorList>
    </citation>
    <scope>NUCLEOTIDE SEQUENCE [LARGE SCALE GENOMIC DNA]</scope>
    <source>
        <strain evidence="4">ANC 3699</strain>
    </source>
</reference>
<gene>
    <name evidence="3" type="ORF">SAMN05421749_10225</name>
</gene>
<keyword evidence="2 3" id="KW-0378">Hydrolase</keyword>
<proteinExistence type="inferred from homology"/>
<dbReference type="PANTHER" id="PTHR31793:SF27">
    <property type="entry name" value="NOVEL THIOESTERASE SUPERFAMILY DOMAIN AND SAPOSIN A-TYPE DOMAIN CONTAINING PROTEIN (0610012H03RIK)"/>
    <property type="match status" value="1"/>
</dbReference>
<name>A0A1G6HAK5_9GAMM</name>
<evidence type="ECO:0000256" key="1">
    <source>
        <dbReference type="ARBA" id="ARBA00005953"/>
    </source>
</evidence>
<dbReference type="Pfam" id="PF13279">
    <property type="entry name" value="4HBT_2"/>
    <property type="match status" value="1"/>
</dbReference>
<dbReference type="InterPro" id="IPR050563">
    <property type="entry name" value="4-hydroxybenzoyl-CoA_TE"/>
</dbReference>